<dbReference type="OrthoDB" id="9808140at2"/>
<dbReference type="InterPro" id="IPR004033">
    <property type="entry name" value="UbiE/COQ5_MeTrFase"/>
</dbReference>
<dbReference type="EMBL" id="RQEP01000012">
    <property type="protein sequence ID" value="TGK04049.1"/>
    <property type="molecule type" value="Genomic_DNA"/>
</dbReference>
<dbReference type="NCBIfam" id="TIGR01934">
    <property type="entry name" value="MenG_MenH_UbiE"/>
    <property type="match status" value="1"/>
</dbReference>
<gene>
    <name evidence="5" type="primary">menG</name>
    <name evidence="6" type="ORF">EHO59_10570</name>
</gene>
<evidence type="ECO:0000256" key="5">
    <source>
        <dbReference type="HAMAP-Rule" id="MF_01813"/>
    </source>
</evidence>
<feature type="binding site" evidence="5">
    <location>
        <position position="62"/>
    </location>
    <ligand>
        <name>S-adenosyl-L-methionine</name>
        <dbReference type="ChEBI" id="CHEBI:59789"/>
    </ligand>
</feature>
<comment type="function">
    <text evidence="5">Methyltransferase required for the conversion of demethylmenaquinol (DMKH2) to menaquinol (MKH2).</text>
</comment>
<accession>A0A4V3JBY9</accession>
<proteinExistence type="inferred from homology"/>
<dbReference type="GO" id="GO:0009234">
    <property type="term" value="P:menaquinone biosynthetic process"/>
    <property type="evidence" value="ECO:0007669"/>
    <property type="project" value="UniProtKB-UniRule"/>
</dbReference>
<keyword evidence="7" id="KW-1185">Reference proteome</keyword>
<reference evidence="6" key="1">
    <citation type="journal article" date="2019" name="PLoS Negl. Trop. Dis.">
        <title>Revisiting the worldwide diversity of Leptospira species in the environment.</title>
        <authorList>
            <person name="Vincent A.T."/>
            <person name="Schiettekatte O."/>
            <person name="Bourhy P."/>
            <person name="Veyrier F.J."/>
            <person name="Picardeau M."/>
        </authorList>
    </citation>
    <scope>NUCLEOTIDE SEQUENCE [LARGE SCALE GENOMIC DNA]</scope>
    <source>
        <strain evidence="6">SSS9</strain>
    </source>
</reference>
<evidence type="ECO:0000256" key="3">
    <source>
        <dbReference type="ARBA" id="ARBA00022679"/>
    </source>
</evidence>
<comment type="similarity">
    <text evidence="5">Belongs to the class I-like SAM-binding methyltransferase superfamily. MenG/UbiE family.</text>
</comment>
<feature type="binding site" evidence="5">
    <location>
        <position position="82"/>
    </location>
    <ligand>
        <name>S-adenosyl-L-methionine</name>
        <dbReference type="ChEBI" id="CHEBI:59789"/>
    </ligand>
</feature>
<comment type="catalytic activity">
    <reaction evidence="5">
        <text>a 2-demethylmenaquinol + S-adenosyl-L-methionine = a menaquinol + S-adenosyl-L-homocysteine + H(+)</text>
        <dbReference type="Rhea" id="RHEA:42640"/>
        <dbReference type="Rhea" id="RHEA-COMP:9539"/>
        <dbReference type="Rhea" id="RHEA-COMP:9563"/>
        <dbReference type="ChEBI" id="CHEBI:15378"/>
        <dbReference type="ChEBI" id="CHEBI:18151"/>
        <dbReference type="ChEBI" id="CHEBI:55437"/>
        <dbReference type="ChEBI" id="CHEBI:57856"/>
        <dbReference type="ChEBI" id="CHEBI:59789"/>
        <dbReference type="EC" id="2.1.1.163"/>
    </reaction>
</comment>
<dbReference type="UniPathway" id="UPA00079">
    <property type="reaction ID" value="UER00169"/>
</dbReference>
<evidence type="ECO:0000256" key="1">
    <source>
        <dbReference type="ARBA" id="ARBA00022428"/>
    </source>
</evidence>
<dbReference type="SUPFAM" id="SSF53335">
    <property type="entry name" value="S-adenosyl-L-methionine-dependent methyltransferases"/>
    <property type="match status" value="1"/>
</dbReference>
<name>A0A4V3JBY9_9LEPT</name>
<dbReference type="CDD" id="cd02440">
    <property type="entry name" value="AdoMet_MTases"/>
    <property type="match status" value="1"/>
</dbReference>
<dbReference type="PANTHER" id="PTHR43591">
    <property type="entry name" value="METHYLTRANSFERASE"/>
    <property type="match status" value="1"/>
</dbReference>
<dbReference type="PROSITE" id="PS51608">
    <property type="entry name" value="SAM_MT_UBIE"/>
    <property type="match status" value="1"/>
</dbReference>
<dbReference type="PROSITE" id="PS01183">
    <property type="entry name" value="UBIE_1"/>
    <property type="match status" value="1"/>
</dbReference>
<dbReference type="RefSeq" id="WP_135587927.1">
    <property type="nucleotide sequence ID" value="NZ_RQEP01000012.1"/>
</dbReference>
<dbReference type="GO" id="GO:0032259">
    <property type="term" value="P:methylation"/>
    <property type="evidence" value="ECO:0007669"/>
    <property type="project" value="UniProtKB-KW"/>
</dbReference>
<dbReference type="HAMAP" id="MF_01813">
    <property type="entry name" value="MenG_UbiE_methyltr"/>
    <property type="match status" value="1"/>
</dbReference>
<keyword evidence="2 5" id="KW-0489">Methyltransferase</keyword>
<dbReference type="InterPro" id="IPR029063">
    <property type="entry name" value="SAM-dependent_MTases_sf"/>
</dbReference>
<evidence type="ECO:0000313" key="6">
    <source>
        <dbReference type="EMBL" id="TGK04049.1"/>
    </source>
</evidence>
<dbReference type="PANTHER" id="PTHR43591:SF24">
    <property type="entry name" value="2-METHOXY-6-POLYPRENYL-1,4-BENZOQUINOL METHYLASE, MITOCHONDRIAL"/>
    <property type="match status" value="1"/>
</dbReference>
<dbReference type="Proteomes" id="UP000297453">
    <property type="component" value="Unassembled WGS sequence"/>
</dbReference>
<feature type="binding site" evidence="5">
    <location>
        <begin position="110"/>
        <end position="111"/>
    </location>
    <ligand>
        <name>S-adenosyl-L-methionine</name>
        <dbReference type="ChEBI" id="CHEBI:59789"/>
    </ligand>
</feature>
<keyword evidence="4 5" id="KW-0949">S-adenosyl-L-methionine</keyword>
<evidence type="ECO:0000313" key="7">
    <source>
        <dbReference type="Proteomes" id="UP000297453"/>
    </source>
</evidence>
<evidence type="ECO:0000256" key="2">
    <source>
        <dbReference type="ARBA" id="ARBA00022603"/>
    </source>
</evidence>
<keyword evidence="1 5" id="KW-0474">Menaquinone biosynthesis</keyword>
<protein>
    <recommendedName>
        <fullName evidence="5">Demethylmenaquinone methyltransferase</fullName>
        <ecNumber evidence="5">2.1.1.163</ecNumber>
    </recommendedName>
</protein>
<dbReference type="Gene3D" id="3.40.50.150">
    <property type="entry name" value="Vaccinia Virus protein VP39"/>
    <property type="match status" value="1"/>
</dbReference>
<comment type="caution">
    <text evidence="5">Lacks conserved residue(s) required for the propagation of feature annotation.</text>
</comment>
<dbReference type="GO" id="GO:0043770">
    <property type="term" value="F:demethylmenaquinone methyltransferase activity"/>
    <property type="evidence" value="ECO:0007669"/>
    <property type="project" value="UniProtKB-UniRule"/>
</dbReference>
<dbReference type="EC" id="2.1.1.163" evidence="5"/>
<keyword evidence="3 5" id="KW-0808">Transferase</keyword>
<organism evidence="6 7">
    <name type="scientific">Leptospira semungkisensis</name>
    <dbReference type="NCBI Taxonomy" id="2484985"/>
    <lineage>
        <taxon>Bacteria</taxon>
        <taxon>Pseudomonadati</taxon>
        <taxon>Spirochaetota</taxon>
        <taxon>Spirochaetia</taxon>
        <taxon>Leptospirales</taxon>
        <taxon>Leptospiraceae</taxon>
        <taxon>Leptospira</taxon>
    </lineage>
</organism>
<comment type="caution">
    <text evidence="6">The sequence shown here is derived from an EMBL/GenBank/DDBJ whole genome shotgun (WGS) entry which is preliminary data.</text>
</comment>
<dbReference type="PROSITE" id="PS01184">
    <property type="entry name" value="UBIE_2"/>
    <property type="match status" value="1"/>
</dbReference>
<comment type="pathway">
    <text evidence="5">Quinol/quinone metabolism; menaquinone biosynthesis; menaquinol from 1,4-dihydroxy-2-naphthoate: step 2/2.</text>
</comment>
<keyword evidence="6" id="KW-0830">Ubiquinone</keyword>
<evidence type="ECO:0000256" key="4">
    <source>
        <dbReference type="ARBA" id="ARBA00022691"/>
    </source>
</evidence>
<dbReference type="AlphaFoldDB" id="A0A4V3JBY9"/>
<dbReference type="InterPro" id="IPR023576">
    <property type="entry name" value="UbiE/COQ5_MeTrFase_CS"/>
</dbReference>
<sequence>MPSQDTKANFVRENFDKIASKYDRFNDWNSFFLHRAWKNRLVHEIEKETQGPIRVLDLCCGTGDISVRLERSSRVQSLLSLDFSEKMLSVAKNRLQVPIQKGRATVEIGDATELSNVQSNSLDAVSIGFGLRNVNHIDKALSEILRVLKPGGVFANLDVGKVKNPLVRKFADFYFFKIVPLFGYILWGGKNDMFDYLPVSSLYYPDQESLKQKMQDLGFEKVRYTNFVFGNAVLHIAKKPIRP</sequence>
<dbReference type="Pfam" id="PF01209">
    <property type="entry name" value="Ubie_methyltran"/>
    <property type="match status" value="1"/>
</dbReference>